<dbReference type="EMBL" id="SMKR01000278">
    <property type="protein sequence ID" value="TDD13199.1"/>
    <property type="molecule type" value="Genomic_DNA"/>
</dbReference>
<dbReference type="Gene3D" id="3.10.450.50">
    <property type="match status" value="1"/>
</dbReference>
<accession>A0A4R4W3N6</accession>
<sequence>MPDAKTAEALADRYVAVWNEPDAEVRRKEVGDLWTENGVNLLDPPEEIVRRAEDLGITATLEARGHGELMSRVTRAYDEFVAPGQHVFRRDGAVAVVRDMVKVRWVMVPAGGGDALAGGTDLLLVAPDGRIAANYQFIDD</sequence>
<organism evidence="1 2">
    <name type="scientific">Kribbella turkmenica</name>
    <dbReference type="NCBI Taxonomy" id="2530375"/>
    <lineage>
        <taxon>Bacteria</taxon>
        <taxon>Bacillati</taxon>
        <taxon>Actinomycetota</taxon>
        <taxon>Actinomycetes</taxon>
        <taxon>Propionibacteriales</taxon>
        <taxon>Kribbellaceae</taxon>
        <taxon>Kribbella</taxon>
    </lineage>
</organism>
<dbReference type="SUPFAM" id="SSF54427">
    <property type="entry name" value="NTF2-like"/>
    <property type="match status" value="1"/>
</dbReference>
<dbReference type="RefSeq" id="WP_132327300.1">
    <property type="nucleotide sequence ID" value="NZ_SMKR01000278.1"/>
</dbReference>
<name>A0A4R4W3N6_9ACTN</name>
<keyword evidence="2" id="KW-1185">Reference proteome</keyword>
<comment type="caution">
    <text evidence="1">The sequence shown here is derived from an EMBL/GenBank/DDBJ whole genome shotgun (WGS) entry which is preliminary data.</text>
</comment>
<protein>
    <recommendedName>
        <fullName evidence="3">Nuclear transport factor 2 family protein</fullName>
    </recommendedName>
</protein>
<gene>
    <name evidence="1" type="ORF">E1218_34840</name>
</gene>
<evidence type="ECO:0000313" key="1">
    <source>
        <dbReference type="EMBL" id="TDD13199.1"/>
    </source>
</evidence>
<proteinExistence type="predicted"/>
<dbReference type="InterPro" id="IPR032710">
    <property type="entry name" value="NTF2-like_dom_sf"/>
</dbReference>
<dbReference type="Proteomes" id="UP000295172">
    <property type="component" value="Unassembled WGS sequence"/>
</dbReference>
<dbReference type="OrthoDB" id="8722217at2"/>
<dbReference type="AlphaFoldDB" id="A0A4R4W3N6"/>
<evidence type="ECO:0008006" key="3">
    <source>
        <dbReference type="Google" id="ProtNLM"/>
    </source>
</evidence>
<reference evidence="1 2" key="1">
    <citation type="submission" date="2019-02" db="EMBL/GenBank/DDBJ databases">
        <title>Draft genome sequences of novel Actinobacteria.</title>
        <authorList>
            <person name="Sahin N."/>
            <person name="Ay H."/>
            <person name="Saygin H."/>
        </authorList>
    </citation>
    <scope>NUCLEOTIDE SEQUENCE [LARGE SCALE GENOMIC DNA]</scope>
    <source>
        <strain evidence="1 2">16K104</strain>
    </source>
</reference>
<evidence type="ECO:0000313" key="2">
    <source>
        <dbReference type="Proteomes" id="UP000295172"/>
    </source>
</evidence>